<dbReference type="InterPro" id="IPR018062">
    <property type="entry name" value="HTH_AraC-typ_CS"/>
</dbReference>
<dbReference type="InterPro" id="IPR009057">
    <property type="entry name" value="Homeodomain-like_sf"/>
</dbReference>
<dbReference type="PROSITE" id="PS01124">
    <property type="entry name" value="HTH_ARAC_FAMILY_2"/>
    <property type="match status" value="1"/>
</dbReference>
<dbReference type="PANTHER" id="PTHR43280:SF34">
    <property type="entry name" value="ARAC-FAMILY TRANSCRIPTIONAL REGULATOR"/>
    <property type="match status" value="1"/>
</dbReference>
<reference evidence="6" key="1">
    <citation type="submission" date="2016-04" db="EMBL/GenBank/DDBJ databases">
        <authorList>
            <person name="Lyu Z."/>
            <person name="Lyu W."/>
        </authorList>
    </citation>
    <scope>NUCLEOTIDE SEQUENCE [LARGE SCALE GENOMIC DNA]</scope>
    <source>
        <strain evidence="6">C44</strain>
    </source>
</reference>
<dbReference type="Proteomes" id="UP000078534">
    <property type="component" value="Unassembled WGS sequence"/>
</dbReference>
<dbReference type="Gene3D" id="1.10.10.60">
    <property type="entry name" value="Homeodomain-like"/>
    <property type="match status" value="2"/>
</dbReference>
<keyword evidence="2" id="KW-0238">DNA-binding</keyword>
<dbReference type="InterPro" id="IPR018060">
    <property type="entry name" value="HTH_AraC"/>
</dbReference>
<evidence type="ECO:0000313" key="5">
    <source>
        <dbReference type="EMBL" id="OAS89151.1"/>
    </source>
</evidence>
<dbReference type="SUPFAM" id="SSF46689">
    <property type="entry name" value="Homeodomain-like"/>
    <property type="match status" value="2"/>
</dbReference>
<keyword evidence="6" id="KW-1185">Reference proteome</keyword>
<keyword evidence="1" id="KW-0805">Transcription regulation</keyword>
<dbReference type="EMBL" id="LWSG01000001">
    <property type="protein sequence ID" value="OAS89151.1"/>
    <property type="molecule type" value="Genomic_DNA"/>
</dbReference>
<protein>
    <recommendedName>
        <fullName evidence="4">HTH araC/xylS-type domain-containing protein</fullName>
    </recommendedName>
</protein>
<dbReference type="STRING" id="152268.A6K24_00905"/>
<evidence type="ECO:0000256" key="1">
    <source>
        <dbReference type="ARBA" id="ARBA00023015"/>
    </source>
</evidence>
<evidence type="ECO:0000256" key="2">
    <source>
        <dbReference type="ARBA" id="ARBA00023125"/>
    </source>
</evidence>
<comment type="caution">
    <text evidence="5">The sequence shown here is derived from an EMBL/GenBank/DDBJ whole genome shotgun (WGS) entry which is preliminary data.</text>
</comment>
<dbReference type="RefSeq" id="WP_066324120.1">
    <property type="nucleotide sequence ID" value="NZ_LWSG01000001.1"/>
</dbReference>
<evidence type="ECO:0000259" key="4">
    <source>
        <dbReference type="PROSITE" id="PS01124"/>
    </source>
</evidence>
<dbReference type="AlphaFoldDB" id="A0A179T5W0"/>
<accession>A0A179T5W0</accession>
<feature type="domain" description="HTH araC/xylS-type" evidence="4">
    <location>
        <begin position="308"/>
        <end position="406"/>
    </location>
</feature>
<dbReference type="PROSITE" id="PS00041">
    <property type="entry name" value="HTH_ARAC_FAMILY_1"/>
    <property type="match status" value="1"/>
</dbReference>
<name>A0A179T5W0_9BACI</name>
<gene>
    <name evidence="5" type="ORF">A6K24_00905</name>
</gene>
<dbReference type="GO" id="GO:0003700">
    <property type="term" value="F:DNA-binding transcription factor activity"/>
    <property type="evidence" value="ECO:0007669"/>
    <property type="project" value="InterPro"/>
</dbReference>
<dbReference type="SMART" id="SM00342">
    <property type="entry name" value="HTH_ARAC"/>
    <property type="match status" value="1"/>
</dbReference>
<evidence type="ECO:0000256" key="3">
    <source>
        <dbReference type="ARBA" id="ARBA00023163"/>
    </source>
</evidence>
<keyword evidence="3" id="KW-0804">Transcription</keyword>
<dbReference type="GO" id="GO:0043565">
    <property type="term" value="F:sequence-specific DNA binding"/>
    <property type="evidence" value="ECO:0007669"/>
    <property type="project" value="InterPro"/>
</dbReference>
<evidence type="ECO:0000313" key="6">
    <source>
        <dbReference type="Proteomes" id="UP000078534"/>
    </source>
</evidence>
<organism evidence="5 6">
    <name type="scientific">Metabacillus litoralis</name>
    <dbReference type="NCBI Taxonomy" id="152268"/>
    <lineage>
        <taxon>Bacteria</taxon>
        <taxon>Bacillati</taxon>
        <taxon>Bacillota</taxon>
        <taxon>Bacilli</taxon>
        <taxon>Bacillales</taxon>
        <taxon>Bacillaceae</taxon>
        <taxon>Metabacillus</taxon>
    </lineage>
</organism>
<dbReference type="PANTHER" id="PTHR43280">
    <property type="entry name" value="ARAC-FAMILY TRANSCRIPTIONAL REGULATOR"/>
    <property type="match status" value="1"/>
</dbReference>
<sequence length="410" mass="47582">MIFPTTSDFEYVCKLLFDTFKIPVKFIEHNGSIVQNYTSTSTSNPLHSDWDIIEWSKLESVQVNFPILQENEYLENFILMPIQTSDKMIGTFIIGPTLIRNLSQETITGLLNDFSKVIGKQELTIYYDRLQKVSRGQLLNIGKLLYFLVFNERIDIAVIVDQNRMFMKDTLISNPPELEISKRRENQAFHPPEYYEIELMQCIRDGRKEDLLKKLTETTVGETGILARNSYLRSQKNLSICGITLATRAAIEGGLEWDLARTLSDVFIQNIEDATDVESVRRVRNESMYDFAERVLQSNKNKYSEMINQCFRFIYKNVYDHISVSQIAESIGISPVHLSACFKKEVGQTLSRYIQEEKVEESKKLIVLTDYSFLEICTLLNFNDQSYFTKVFKKITGLTPKQYKDRGRLI</sequence>
<dbReference type="Pfam" id="PF12833">
    <property type="entry name" value="HTH_18"/>
    <property type="match status" value="1"/>
</dbReference>
<proteinExistence type="predicted"/>